<proteinExistence type="inferred from homology"/>
<protein>
    <submittedName>
        <fullName evidence="6">Putative lyase</fullName>
    </submittedName>
</protein>
<dbReference type="InterPro" id="IPR006913">
    <property type="entry name" value="CENP-V/GFA"/>
</dbReference>
<organism evidence="6 7">
    <name type="scientific">Maritalea myrionectae</name>
    <dbReference type="NCBI Taxonomy" id="454601"/>
    <lineage>
        <taxon>Bacteria</taxon>
        <taxon>Pseudomonadati</taxon>
        <taxon>Pseudomonadota</taxon>
        <taxon>Alphaproteobacteria</taxon>
        <taxon>Hyphomicrobiales</taxon>
        <taxon>Devosiaceae</taxon>
        <taxon>Maritalea</taxon>
    </lineage>
</organism>
<keyword evidence="2" id="KW-0479">Metal-binding</keyword>
<dbReference type="KEGG" id="mmyr:MXMO3_00253"/>
<evidence type="ECO:0000256" key="2">
    <source>
        <dbReference type="ARBA" id="ARBA00022723"/>
    </source>
</evidence>
<comment type="similarity">
    <text evidence="1">Belongs to the Gfa family.</text>
</comment>
<dbReference type="STRING" id="1122213.GCA_000423365_02967"/>
<dbReference type="Gene3D" id="3.90.1590.10">
    <property type="entry name" value="glutathione-dependent formaldehyde- activating enzyme (gfa)"/>
    <property type="match status" value="1"/>
</dbReference>
<name>A0A2R4M9T3_9HYPH</name>
<evidence type="ECO:0000256" key="1">
    <source>
        <dbReference type="ARBA" id="ARBA00005495"/>
    </source>
</evidence>
<dbReference type="PANTHER" id="PTHR33337">
    <property type="entry name" value="GFA DOMAIN-CONTAINING PROTEIN"/>
    <property type="match status" value="1"/>
</dbReference>
<dbReference type="GO" id="GO:0016846">
    <property type="term" value="F:carbon-sulfur lyase activity"/>
    <property type="evidence" value="ECO:0007669"/>
    <property type="project" value="InterPro"/>
</dbReference>
<evidence type="ECO:0000313" key="7">
    <source>
        <dbReference type="Proteomes" id="UP000258927"/>
    </source>
</evidence>
<sequence length="139" mass="15323">MQIGKCQCGAVEIQAPENMNKIGACYCATCRKINGGGPLLGLHGNSELKASGQEHIERYASSDWAERGFCKKCGTTLFYHLTVGSRDYIYSAGLFENADFEITSEIFVDAKPDYMGFLSENSVKKTTQQVFDEVNKNDA</sequence>
<evidence type="ECO:0000313" key="6">
    <source>
        <dbReference type="EMBL" id="AVX02801.1"/>
    </source>
</evidence>
<dbReference type="SUPFAM" id="SSF51316">
    <property type="entry name" value="Mss4-like"/>
    <property type="match status" value="1"/>
</dbReference>
<dbReference type="PANTHER" id="PTHR33337:SF40">
    <property type="entry name" value="CENP-V_GFA DOMAIN-CONTAINING PROTEIN-RELATED"/>
    <property type="match status" value="1"/>
</dbReference>
<evidence type="ECO:0000256" key="4">
    <source>
        <dbReference type="ARBA" id="ARBA00023239"/>
    </source>
</evidence>
<gene>
    <name evidence="6" type="ORF">MXMO3_00253</name>
</gene>
<dbReference type="Proteomes" id="UP000258927">
    <property type="component" value="Chromosome"/>
</dbReference>
<dbReference type="PROSITE" id="PS51891">
    <property type="entry name" value="CENP_V_GFA"/>
    <property type="match status" value="1"/>
</dbReference>
<dbReference type="InterPro" id="IPR011057">
    <property type="entry name" value="Mss4-like_sf"/>
</dbReference>
<dbReference type="AlphaFoldDB" id="A0A2R4M9T3"/>
<dbReference type="GO" id="GO:0046872">
    <property type="term" value="F:metal ion binding"/>
    <property type="evidence" value="ECO:0007669"/>
    <property type="project" value="UniProtKB-KW"/>
</dbReference>
<reference evidence="6 7" key="1">
    <citation type="submission" date="2017-05" db="EMBL/GenBank/DDBJ databases">
        <title>Genome Analysis of Maritalea myrionectae HL2708#5.</title>
        <authorList>
            <consortium name="Cotde Inc.-PKNU"/>
            <person name="Jang D."/>
            <person name="Oh H.-M."/>
        </authorList>
    </citation>
    <scope>NUCLEOTIDE SEQUENCE [LARGE SCALE GENOMIC DNA]</scope>
    <source>
        <strain evidence="6 7">HL2708#5</strain>
    </source>
</reference>
<dbReference type="Pfam" id="PF04828">
    <property type="entry name" value="GFA"/>
    <property type="match status" value="1"/>
</dbReference>
<keyword evidence="7" id="KW-1185">Reference proteome</keyword>
<evidence type="ECO:0000256" key="3">
    <source>
        <dbReference type="ARBA" id="ARBA00022833"/>
    </source>
</evidence>
<keyword evidence="4 6" id="KW-0456">Lyase</keyword>
<keyword evidence="3" id="KW-0862">Zinc</keyword>
<feature type="domain" description="CENP-V/GFA" evidence="5">
    <location>
        <begin position="2"/>
        <end position="132"/>
    </location>
</feature>
<evidence type="ECO:0000259" key="5">
    <source>
        <dbReference type="PROSITE" id="PS51891"/>
    </source>
</evidence>
<accession>A0A2R4M9T3</accession>
<dbReference type="EMBL" id="CP021330">
    <property type="protein sequence ID" value="AVX02801.1"/>
    <property type="molecule type" value="Genomic_DNA"/>
</dbReference>